<dbReference type="GO" id="GO:0005524">
    <property type="term" value="F:ATP binding"/>
    <property type="evidence" value="ECO:0007669"/>
    <property type="project" value="UniProtKB-KW"/>
</dbReference>
<dbReference type="SMART" id="SM00387">
    <property type="entry name" value="HATPase_c"/>
    <property type="match status" value="1"/>
</dbReference>
<dbReference type="CDD" id="cd00075">
    <property type="entry name" value="HATPase"/>
    <property type="match status" value="1"/>
</dbReference>
<feature type="transmembrane region" description="Helical" evidence="13">
    <location>
        <begin position="12"/>
        <end position="39"/>
    </location>
</feature>
<evidence type="ECO:0000313" key="16">
    <source>
        <dbReference type="Proteomes" id="UP000243297"/>
    </source>
</evidence>
<dbReference type="PANTHER" id="PTHR45453">
    <property type="entry name" value="PHOSPHATE REGULON SENSOR PROTEIN PHOR"/>
    <property type="match status" value="1"/>
</dbReference>
<evidence type="ECO:0000256" key="4">
    <source>
        <dbReference type="ARBA" id="ARBA00022553"/>
    </source>
</evidence>
<dbReference type="Pfam" id="PF00512">
    <property type="entry name" value="HisKA"/>
    <property type="match status" value="1"/>
</dbReference>
<evidence type="ECO:0000256" key="9">
    <source>
        <dbReference type="ARBA" id="ARBA00022840"/>
    </source>
</evidence>
<feature type="transmembrane region" description="Helical" evidence="13">
    <location>
        <begin position="59"/>
        <end position="79"/>
    </location>
</feature>
<dbReference type="InterPro" id="IPR003661">
    <property type="entry name" value="HisK_dim/P_dom"/>
</dbReference>
<dbReference type="SUPFAM" id="SSF55874">
    <property type="entry name" value="ATPase domain of HSP90 chaperone/DNA topoisomerase II/histidine kinase"/>
    <property type="match status" value="1"/>
</dbReference>
<dbReference type="Proteomes" id="UP000243297">
    <property type="component" value="Unassembled WGS sequence"/>
</dbReference>
<dbReference type="InterPro" id="IPR004358">
    <property type="entry name" value="Sig_transdc_His_kin-like_C"/>
</dbReference>
<keyword evidence="5" id="KW-0808">Transferase</keyword>
<keyword evidence="6 13" id="KW-0812">Transmembrane</keyword>
<dbReference type="GO" id="GO:0004721">
    <property type="term" value="F:phosphoprotein phosphatase activity"/>
    <property type="evidence" value="ECO:0007669"/>
    <property type="project" value="TreeGrafter"/>
</dbReference>
<dbReference type="GO" id="GO:0016036">
    <property type="term" value="P:cellular response to phosphate starvation"/>
    <property type="evidence" value="ECO:0007669"/>
    <property type="project" value="TreeGrafter"/>
</dbReference>
<comment type="catalytic activity">
    <reaction evidence="1">
        <text>ATP + protein L-histidine = ADP + protein N-phospho-L-histidine.</text>
        <dbReference type="EC" id="2.7.13.3"/>
    </reaction>
</comment>
<evidence type="ECO:0000259" key="14">
    <source>
        <dbReference type="PROSITE" id="PS50109"/>
    </source>
</evidence>
<keyword evidence="9" id="KW-0067">ATP-binding</keyword>
<proteinExistence type="predicted"/>
<dbReference type="EMBL" id="FUWY01000005">
    <property type="protein sequence ID" value="SJZ86298.1"/>
    <property type="molecule type" value="Genomic_DNA"/>
</dbReference>
<keyword evidence="16" id="KW-1185">Reference proteome</keyword>
<dbReference type="CDD" id="cd00082">
    <property type="entry name" value="HisKA"/>
    <property type="match status" value="1"/>
</dbReference>
<name>A0A1T4P5U1_9FIRM</name>
<keyword evidence="11" id="KW-0902">Two-component regulatory system</keyword>
<dbReference type="InterPro" id="IPR050351">
    <property type="entry name" value="BphY/WalK/GraS-like"/>
</dbReference>
<dbReference type="SMART" id="SM00388">
    <property type="entry name" value="HisKA"/>
    <property type="match status" value="1"/>
</dbReference>
<evidence type="ECO:0000256" key="2">
    <source>
        <dbReference type="ARBA" id="ARBA00004370"/>
    </source>
</evidence>
<evidence type="ECO:0000256" key="8">
    <source>
        <dbReference type="ARBA" id="ARBA00022777"/>
    </source>
</evidence>
<feature type="domain" description="Histidine kinase" evidence="14">
    <location>
        <begin position="145"/>
        <end position="361"/>
    </location>
</feature>
<evidence type="ECO:0000256" key="7">
    <source>
        <dbReference type="ARBA" id="ARBA00022741"/>
    </source>
</evidence>
<sequence length="361" mass="41383">MNKKNSQLANQIILHYIVTLLAFILGIPLLIFIAIVIASSKVWYANDPLYQLLRGLLDYFVIIIIFVYAMGIIGITVYYMKKPIDYMGEVVDAASTLVNPTDEILKLSKPLKSIEDELNLARVQGLRNSMVAKESEQRKNDLVIYLAHDLKTPLTSILGYLSLLKDEPDLSADTRARYTNIALDKAERLEYLVNEFFDITRFNLTTQILQSEKTNLSVMIEQISYEFLPVLKEKNLEFDLHIEPFVEYICDANKLERVFDNLIRNAINYSYQDSSIQLYLKEYETNIEIKVINKGKTIPKEIQSRVFEQFFRLDSSRQSTSGGTGLGLAIAKEIVELHQGTIELESENEMIEFKVSLPKQA</sequence>
<evidence type="ECO:0000256" key="5">
    <source>
        <dbReference type="ARBA" id="ARBA00022679"/>
    </source>
</evidence>
<dbReference type="InterPro" id="IPR005467">
    <property type="entry name" value="His_kinase_dom"/>
</dbReference>
<dbReference type="SUPFAM" id="SSF47384">
    <property type="entry name" value="Homodimeric domain of signal transducing histidine kinase"/>
    <property type="match status" value="1"/>
</dbReference>
<evidence type="ECO:0000256" key="6">
    <source>
        <dbReference type="ARBA" id="ARBA00022692"/>
    </source>
</evidence>
<keyword evidence="7" id="KW-0547">Nucleotide-binding</keyword>
<dbReference type="GO" id="GO:0000155">
    <property type="term" value="F:phosphorelay sensor kinase activity"/>
    <property type="evidence" value="ECO:0007669"/>
    <property type="project" value="InterPro"/>
</dbReference>
<dbReference type="Pfam" id="PF02518">
    <property type="entry name" value="HATPase_c"/>
    <property type="match status" value="1"/>
</dbReference>
<dbReference type="InterPro" id="IPR036097">
    <property type="entry name" value="HisK_dim/P_sf"/>
</dbReference>
<keyword evidence="10 13" id="KW-1133">Transmembrane helix</keyword>
<dbReference type="InterPro" id="IPR003594">
    <property type="entry name" value="HATPase_dom"/>
</dbReference>
<keyword evidence="8 15" id="KW-0418">Kinase</keyword>
<dbReference type="Gene3D" id="3.30.565.10">
    <property type="entry name" value="Histidine kinase-like ATPase, C-terminal domain"/>
    <property type="match status" value="1"/>
</dbReference>
<gene>
    <name evidence="15" type="ORF">SAMN02745191_1879</name>
</gene>
<dbReference type="AlphaFoldDB" id="A0A1T4P5U1"/>
<evidence type="ECO:0000256" key="13">
    <source>
        <dbReference type="SAM" id="Phobius"/>
    </source>
</evidence>
<keyword evidence="12 13" id="KW-0472">Membrane</keyword>
<organism evidence="15 16">
    <name type="scientific">Anaerorhabdus furcosa</name>
    <dbReference type="NCBI Taxonomy" id="118967"/>
    <lineage>
        <taxon>Bacteria</taxon>
        <taxon>Bacillati</taxon>
        <taxon>Bacillota</taxon>
        <taxon>Erysipelotrichia</taxon>
        <taxon>Erysipelotrichales</taxon>
        <taxon>Erysipelotrichaceae</taxon>
        <taxon>Anaerorhabdus</taxon>
    </lineage>
</organism>
<comment type="subcellular location">
    <subcellularLocation>
        <location evidence="2">Membrane</location>
    </subcellularLocation>
</comment>
<dbReference type="InterPro" id="IPR036890">
    <property type="entry name" value="HATPase_C_sf"/>
</dbReference>
<evidence type="ECO:0000313" key="15">
    <source>
        <dbReference type="EMBL" id="SJZ86298.1"/>
    </source>
</evidence>
<evidence type="ECO:0000256" key="12">
    <source>
        <dbReference type="ARBA" id="ARBA00023136"/>
    </source>
</evidence>
<protein>
    <recommendedName>
        <fullName evidence="3">histidine kinase</fullName>
        <ecNumber evidence="3">2.7.13.3</ecNumber>
    </recommendedName>
</protein>
<accession>A0A1T4P5U1</accession>
<dbReference type="Gene3D" id="1.10.287.130">
    <property type="match status" value="1"/>
</dbReference>
<dbReference type="EC" id="2.7.13.3" evidence="3"/>
<dbReference type="STRING" id="118967.SAMN02745191_1879"/>
<dbReference type="PRINTS" id="PR00344">
    <property type="entry name" value="BCTRLSENSOR"/>
</dbReference>
<evidence type="ECO:0000256" key="1">
    <source>
        <dbReference type="ARBA" id="ARBA00000085"/>
    </source>
</evidence>
<dbReference type="PROSITE" id="PS50109">
    <property type="entry name" value="HIS_KIN"/>
    <property type="match status" value="1"/>
</dbReference>
<evidence type="ECO:0000256" key="3">
    <source>
        <dbReference type="ARBA" id="ARBA00012438"/>
    </source>
</evidence>
<evidence type="ECO:0000256" key="10">
    <source>
        <dbReference type="ARBA" id="ARBA00022989"/>
    </source>
</evidence>
<evidence type="ECO:0000256" key="11">
    <source>
        <dbReference type="ARBA" id="ARBA00023012"/>
    </source>
</evidence>
<dbReference type="GO" id="GO:0005886">
    <property type="term" value="C:plasma membrane"/>
    <property type="evidence" value="ECO:0007669"/>
    <property type="project" value="TreeGrafter"/>
</dbReference>
<reference evidence="16" key="1">
    <citation type="submission" date="2017-02" db="EMBL/GenBank/DDBJ databases">
        <authorList>
            <person name="Varghese N."/>
            <person name="Submissions S."/>
        </authorList>
    </citation>
    <scope>NUCLEOTIDE SEQUENCE [LARGE SCALE GENOMIC DNA]</scope>
    <source>
        <strain evidence="16">ATCC 25662</strain>
    </source>
</reference>
<dbReference type="PANTHER" id="PTHR45453:SF1">
    <property type="entry name" value="PHOSPHATE REGULON SENSOR PROTEIN PHOR"/>
    <property type="match status" value="1"/>
</dbReference>
<keyword evidence="4" id="KW-0597">Phosphoprotein</keyword>
<dbReference type="FunFam" id="3.30.565.10:FF:000013">
    <property type="entry name" value="Two-component sensor histidine kinase"/>
    <property type="match status" value="1"/>
</dbReference>